<evidence type="ECO:0000256" key="1">
    <source>
        <dbReference type="ARBA" id="ARBA00003747"/>
    </source>
</evidence>
<evidence type="ECO:0000256" key="6">
    <source>
        <dbReference type="ARBA" id="ARBA00030980"/>
    </source>
</evidence>
<evidence type="ECO:0000256" key="7">
    <source>
        <dbReference type="ARBA" id="ARBA00033194"/>
    </source>
</evidence>
<gene>
    <name evidence="11" type="ORF">SBOR_6950</name>
</gene>
<comment type="catalytic activity">
    <reaction evidence="9">
        <text>L-seryl-[protein] + ATP = O-phospho-L-seryl-[protein] + ADP + H(+)</text>
        <dbReference type="Rhea" id="RHEA:17989"/>
        <dbReference type="Rhea" id="RHEA-COMP:9863"/>
        <dbReference type="Rhea" id="RHEA-COMP:11604"/>
        <dbReference type="ChEBI" id="CHEBI:15378"/>
        <dbReference type="ChEBI" id="CHEBI:29999"/>
        <dbReference type="ChEBI" id="CHEBI:30616"/>
        <dbReference type="ChEBI" id="CHEBI:83421"/>
        <dbReference type="ChEBI" id="CHEBI:456216"/>
        <dbReference type="EC" id="2.7.11.1"/>
    </reaction>
</comment>
<name>W9CCY5_SCLBF</name>
<dbReference type="EC" id="2.7.11.1" evidence="3"/>
<evidence type="ECO:0000256" key="4">
    <source>
        <dbReference type="ARBA" id="ARBA00013948"/>
    </source>
</evidence>
<feature type="domain" description="Protein kinase" evidence="10">
    <location>
        <begin position="255"/>
        <end position="551"/>
    </location>
</feature>
<dbReference type="OrthoDB" id="3527946at2759"/>
<dbReference type="PANTHER" id="PTHR38248">
    <property type="entry name" value="FUNK1 6"/>
    <property type="match status" value="1"/>
</dbReference>
<reference evidence="11 12" key="1">
    <citation type="journal article" date="2014" name="Genome Announc.">
        <title>Draft genome sequence of Sclerotinia borealis, a psychrophilic plant pathogenic fungus.</title>
        <authorList>
            <person name="Mardanov A.V."/>
            <person name="Beletsky A.V."/>
            <person name="Kadnikov V.V."/>
            <person name="Ignatov A.N."/>
            <person name="Ravin N.V."/>
        </authorList>
    </citation>
    <scope>NUCLEOTIDE SEQUENCE [LARGE SCALE GENOMIC DNA]</scope>
    <source>
        <strain evidence="12">F-4157</strain>
    </source>
</reference>
<protein>
    <recommendedName>
        <fullName evidence="5">EKC/KEOPS complex subunit BUD32</fullName>
        <ecNumber evidence="3">2.7.11.1</ecNumber>
    </recommendedName>
    <alternativeName>
        <fullName evidence="6 7">Atypical Serine/threonine protein kinase BUD32</fullName>
    </alternativeName>
    <alternativeName>
        <fullName evidence="4">EKC/KEOPS complex subunit bud32</fullName>
    </alternativeName>
</protein>
<dbReference type="AlphaFoldDB" id="W9CCY5"/>
<evidence type="ECO:0000256" key="2">
    <source>
        <dbReference type="ARBA" id="ARBA00011534"/>
    </source>
</evidence>
<evidence type="ECO:0000313" key="11">
    <source>
        <dbReference type="EMBL" id="ESZ92689.1"/>
    </source>
</evidence>
<evidence type="ECO:0000256" key="9">
    <source>
        <dbReference type="ARBA" id="ARBA00048679"/>
    </source>
</evidence>
<dbReference type="InterPro" id="IPR000719">
    <property type="entry name" value="Prot_kinase_dom"/>
</dbReference>
<dbReference type="EMBL" id="AYSA01000367">
    <property type="protein sequence ID" value="ESZ92689.1"/>
    <property type="molecule type" value="Genomic_DNA"/>
</dbReference>
<dbReference type="HOGENOM" id="CLU_005513_3_2_1"/>
<accession>W9CCY5</accession>
<dbReference type="Proteomes" id="UP000019487">
    <property type="component" value="Unassembled WGS sequence"/>
</dbReference>
<evidence type="ECO:0000256" key="5">
    <source>
        <dbReference type="ARBA" id="ARBA00019973"/>
    </source>
</evidence>
<dbReference type="GO" id="GO:0005524">
    <property type="term" value="F:ATP binding"/>
    <property type="evidence" value="ECO:0007669"/>
    <property type="project" value="InterPro"/>
</dbReference>
<evidence type="ECO:0000313" key="12">
    <source>
        <dbReference type="Proteomes" id="UP000019487"/>
    </source>
</evidence>
<comment type="catalytic activity">
    <reaction evidence="8">
        <text>L-threonyl-[protein] + ATP = O-phospho-L-threonyl-[protein] + ADP + H(+)</text>
        <dbReference type="Rhea" id="RHEA:46608"/>
        <dbReference type="Rhea" id="RHEA-COMP:11060"/>
        <dbReference type="Rhea" id="RHEA-COMP:11605"/>
        <dbReference type="ChEBI" id="CHEBI:15378"/>
        <dbReference type="ChEBI" id="CHEBI:30013"/>
        <dbReference type="ChEBI" id="CHEBI:30616"/>
        <dbReference type="ChEBI" id="CHEBI:61977"/>
        <dbReference type="ChEBI" id="CHEBI:456216"/>
        <dbReference type="EC" id="2.7.11.1"/>
    </reaction>
</comment>
<evidence type="ECO:0000259" key="10">
    <source>
        <dbReference type="SMART" id="SM00220"/>
    </source>
</evidence>
<comment type="caution">
    <text evidence="11">The sequence shown here is derived from an EMBL/GenBank/DDBJ whole genome shotgun (WGS) entry which is preliminary data.</text>
</comment>
<dbReference type="SUPFAM" id="SSF56112">
    <property type="entry name" value="Protein kinase-like (PK-like)"/>
    <property type="match status" value="1"/>
</dbReference>
<dbReference type="Pfam" id="PF17667">
    <property type="entry name" value="Pkinase_fungal"/>
    <property type="match status" value="1"/>
</dbReference>
<dbReference type="InterPro" id="IPR008266">
    <property type="entry name" value="Tyr_kinase_AS"/>
</dbReference>
<organism evidence="11 12">
    <name type="scientific">Sclerotinia borealis (strain F-4128)</name>
    <dbReference type="NCBI Taxonomy" id="1432307"/>
    <lineage>
        <taxon>Eukaryota</taxon>
        <taxon>Fungi</taxon>
        <taxon>Dikarya</taxon>
        <taxon>Ascomycota</taxon>
        <taxon>Pezizomycotina</taxon>
        <taxon>Leotiomycetes</taxon>
        <taxon>Helotiales</taxon>
        <taxon>Sclerotiniaceae</taxon>
        <taxon>Sclerotinia</taxon>
    </lineage>
</organism>
<proteinExistence type="predicted"/>
<dbReference type="InterPro" id="IPR040976">
    <property type="entry name" value="Pkinase_fungal"/>
</dbReference>
<dbReference type="PROSITE" id="PS00109">
    <property type="entry name" value="PROTEIN_KINASE_TYR"/>
    <property type="match status" value="1"/>
</dbReference>
<evidence type="ECO:0000256" key="8">
    <source>
        <dbReference type="ARBA" id="ARBA00047899"/>
    </source>
</evidence>
<dbReference type="Gene3D" id="1.10.510.10">
    <property type="entry name" value="Transferase(Phosphotransferase) domain 1"/>
    <property type="match status" value="1"/>
</dbReference>
<keyword evidence="12" id="KW-1185">Reference proteome</keyword>
<dbReference type="PANTHER" id="PTHR38248:SF2">
    <property type="entry name" value="FUNK1 11"/>
    <property type="match status" value="1"/>
</dbReference>
<dbReference type="SMART" id="SM00220">
    <property type="entry name" value="S_TKc"/>
    <property type="match status" value="1"/>
</dbReference>
<comment type="subunit">
    <text evidence="2">Component of the EKC/KEOPS complex composed of at least BUD32, CGI121, GON7, KAE1 and PCC1; the whole complex dimerizes.</text>
</comment>
<dbReference type="GO" id="GO:0004674">
    <property type="term" value="F:protein serine/threonine kinase activity"/>
    <property type="evidence" value="ECO:0007669"/>
    <property type="project" value="UniProtKB-EC"/>
</dbReference>
<sequence>MATKGVAGLASLITEFEGSVYRHVPGYIAKFWPNVIPIELQVPTTSTSKTVSSAGTSPAEPHVIEDLGEWVSSVQPHQLLSGQVQIITTPYPMAQSSDANHGQHASILIASKHATKISKICPGADVQVLGLIESGPSLVPDDARVLRFCKMARDFLIVRSERRLLHAFHMYNSTLEIWTFDRAGAVSSEAVSSEAVSSEAFSITKKPDDFARIVARNMSLDVEDTGLQEVLKEDDQGVFVEIADSPRLYLEDAFFRPDCLIGPGTICFKARAAHTRDQNLVVKFVWTETGSAEKKLLALTNTKKLSTSAKTTTLRILQIPLENQEDEASVTVQATPVACPSERDTSNSHVECSKFDNLQFECLVTSPLGRQLDDFSSMVELITVFRDITKALQSLYLEANIFHRDISRQNIIIVSPLFPDSPTGILIDLDGALDFTEPLPEIQLLIGTSGFMACGILGGDDHTYRHDLESLFYVFLWLAICHDGVTSKHIPASSRLHAWMGSPRTGMKWGDVFRIKRADMQPTEFSKLVEMEFREPFRPYLPMAIRCHKLLFPMRDGKIFIGTDPSRAAAERLYKEMIAVQLKKYKPISCPTTAQDEYLISSLQVVSRVAAHSIRSVMLTAVEQEALSKSTKVIMNLG</sequence>
<dbReference type="InterPro" id="IPR011009">
    <property type="entry name" value="Kinase-like_dom_sf"/>
</dbReference>
<evidence type="ECO:0000256" key="3">
    <source>
        <dbReference type="ARBA" id="ARBA00012513"/>
    </source>
</evidence>
<comment type="function">
    <text evidence="1">Component of the EKC/KEOPS complex that is required for the formation of a threonylcarbamoyl group on adenosine at position 37 (t(6)A37) in tRNAs that read codons beginning with adenine. The complex is probably involved in the transfer of the threonylcarbamoyl moiety of threonylcarbamoyl-AMP (TC-AMP) to the N6 group of A37. BUD32 has ATPase activity in the context of the EKC/KEOPS complex and likely plays a supporting role to the catalytic subunit KAE1. The EKC/KEOPS complex also promotes both telomere uncapping and telomere elongation. The complex is required for efficient recruitment of transcriptional coactivators.</text>
</comment>
<dbReference type="STRING" id="1432307.W9CCY5"/>